<evidence type="ECO:0000313" key="4">
    <source>
        <dbReference type="EnsemblMetazoa" id="CJA02786.1"/>
    </source>
</evidence>
<feature type="chain" id="PRO_5035811432" evidence="2">
    <location>
        <begin position="20"/>
        <end position="300"/>
    </location>
</feature>
<dbReference type="InterPro" id="IPR007110">
    <property type="entry name" value="Ig-like_dom"/>
</dbReference>
<dbReference type="Pfam" id="PF13927">
    <property type="entry name" value="Ig_3"/>
    <property type="match status" value="1"/>
</dbReference>
<keyword evidence="1" id="KW-0812">Transmembrane</keyword>
<name>A0A8R1HIP5_CAEJA</name>
<keyword evidence="1" id="KW-1133">Transmembrane helix</keyword>
<dbReference type="InterPro" id="IPR016186">
    <property type="entry name" value="C-type_lectin-like/link_sf"/>
</dbReference>
<evidence type="ECO:0000256" key="1">
    <source>
        <dbReference type="SAM" id="Phobius"/>
    </source>
</evidence>
<feature type="domain" description="Ig-like" evidence="3">
    <location>
        <begin position="142"/>
        <end position="234"/>
    </location>
</feature>
<dbReference type="CDD" id="cd00096">
    <property type="entry name" value="Ig"/>
    <property type="match status" value="1"/>
</dbReference>
<evidence type="ECO:0000313" key="5">
    <source>
        <dbReference type="Proteomes" id="UP000005237"/>
    </source>
</evidence>
<keyword evidence="2" id="KW-0732">Signal</keyword>
<dbReference type="Gene3D" id="3.10.100.10">
    <property type="entry name" value="Mannose-Binding Protein A, subunit A"/>
    <property type="match status" value="1"/>
</dbReference>
<dbReference type="InterPro" id="IPR019424">
    <property type="entry name" value="7TM_GPCR_Srsx"/>
</dbReference>
<dbReference type="Proteomes" id="UP000005237">
    <property type="component" value="Unassembled WGS sequence"/>
</dbReference>
<evidence type="ECO:0000259" key="3">
    <source>
        <dbReference type="PROSITE" id="PS50835"/>
    </source>
</evidence>
<dbReference type="PROSITE" id="PS50835">
    <property type="entry name" value="IG_LIKE"/>
    <property type="match status" value="1"/>
</dbReference>
<keyword evidence="5" id="KW-1185">Reference proteome</keyword>
<protein>
    <submittedName>
        <fullName evidence="4">Ig-like domain-containing protein</fullName>
    </submittedName>
</protein>
<dbReference type="InterPro" id="IPR016187">
    <property type="entry name" value="CTDL_fold"/>
</dbReference>
<dbReference type="InterPro" id="IPR013783">
    <property type="entry name" value="Ig-like_fold"/>
</dbReference>
<feature type="signal peptide" evidence="2">
    <location>
        <begin position="1"/>
        <end position="19"/>
    </location>
</feature>
<feature type="transmembrane region" description="Helical" evidence="1">
    <location>
        <begin position="273"/>
        <end position="299"/>
    </location>
</feature>
<reference evidence="4" key="2">
    <citation type="submission" date="2022-06" db="UniProtKB">
        <authorList>
            <consortium name="EnsemblMetazoa"/>
        </authorList>
    </citation>
    <scope>IDENTIFICATION</scope>
    <source>
        <strain evidence="4">DF5081</strain>
    </source>
</reference>
<reference evidence="5" key="1">
    <citation type="submission" date="2010-08" db="EMBL/GenBank/DDBJ databases">
        <authorList>
            <consortium name="Caenorhabditis japonica Sequencing Consortium"/>
            <person name="Wilson R.K."/>
        </authorList>
    </citation>
    <scope>NUCLEOTIDE SEQUENCE [LARGE SCALE GENOMIC DNA]</scope>
    <source>
        <strain evidence="5">DF5081</strain>
    </source>
</reference>
<dbReference type="EnsemblMetazoa" id="CJA02786.1">
    <property type="protein sequence ID" value="CJA02786.1"/>
    <property type="gene ID" value="WBGene00121990"/>
</dbReference>
<dbReference type="SUPFAM" id="SSF56436">
    <property type="entry name" value="C-type lectin-like"/>
    <property type="match status" value="1"/>
</dbReference>
<sequence>MSKIHVFLALLVSTGTGLIDESSCPVGWQIASDHCIRIVISPANLKHAKKTCHHEGGHLMDPAVPLLLDDVMDLLKNLHDLGLSEPSFHAGDLGQALSRTESGGYQITSINPSSHFPFICALNKMERRSLLFQQKLLPIGAPKIGSNGQSEIYFHPRQDADYIVLPCTVDGSPKPTVSWYKNDVEVLSPSISNVSYLLSGGNLLVPASPSLAYSSFHCTARNSHGEVRSPPILLKPSFIDAFRDHRHDVYSLATGGAKLDCDAPAHQPTISPYIFFICAQAVIMLMLVVDIFIIVFWPLT</sequence>
<dbReference type="SUPFAM" id="SSF48726">
    <property type="entry name" value="Immunoglobulin"/>
    <property type="match status" value="1"/>
</dbReference>
<dbReference type="InterPro" id="IPR036179">
    <property type="entry name" value="Ig-like_dom_sf"/>
</dbReference>
<keyword evidence="1" id="KW-0472">Membrane</keyword>
<evidence type="ECO:0000256" key="2">
    <source>
        <dbReference type="SAM" id="SignalP"/>
    </source>
</evidence>
<dbReference type="Pfam" id="PF10320">
    <property type="entry name" value="7TM_GPCR_Srsx"/>
    <property type="match status" value="1"/>
</dbReference>
<dbReference type="AlphaFoldDB" id="A0A8R1HIP5"/>
<dbReference type="Gene3D" id="2.60.40.10">
    <property type="entry name" value="Immunoglobulins"/>
    <property type="match status" value="1"/>
</dbReference>
<accession>A0A8R1HIP5</accession>
<proteinExistence type="predicted"/>
<organism evidence="4 5">
    <name type="scientific">Caenorhabditis japonica</name>
    <dbReference type="NCBI Taxonomy" id="281687"/>
    <lineage>
        <taxon>Eukaryota</taxon>
        <taxon>Metazoa</taxon>
        <taxon>Ecdysozoa</taxon>
        <taxon>Nematoda</taxon>
        <taxon>Chromadorea</taxon>
        <taxon>Rhabditida</taxon>
        <taxon>Rhabditina</taxon>
        <taxon>Rhabditomorpha</taxon>
        <taxon>Rhabditoidea</taxon>
        <taxon>Rhabditidae</taxon>
        <taxon>Peloderinae</taxon>
        <taxon>Caenorhabditis</taxon>
    </lineage>
</organism>